<keyword evidence="3 7" id="KW-1134">Transmembrane beta strand</keyword>
<sequence>MHHRIFYTLFCSLLLFTGIRTLGQQQKRVTGNFEGYTFPRLAGRLESLTGYHFYYDPKDVDSLSIDITANNATISQMLDHIFQNTDFHYAIDSTGHIFITRRVAILTTLPLQLGGATRLPDTIKNVLPDEQDQPDRSRLKKLLVENQLLDIGNKASRSGAKATIAGYVRNDKTGEPIVGANLYADTATLAVSTDQFGYYSLTLPKGRHVIRISYAGMKDTRRQIVLYSDGKLDVDMQDAVTTLKTVIVSAAKTSNTQSLQTGVNRLNVRQIKQVPVVFGETDVIKVVLTLPGVSSVGEASNGLNVRGGSTDQNLILFDDATIYNPSHLFGFFSAFNPDVVKGIQLYKSAIPAKYGGRLSSVLDVSMLDGNSKKWSGVAGIGPVTSKFMLEAPLQKNKTSVVAAARTTYSNWLLNEIPNSAYSNSKANFYDVNLRITHVIDAKNSLYVMGYLSSDWFNLDNDTTYRYMNKNVNVKWKHIFNNKSNALFSAGYDRYQYSVTDPHDSVNAFKMGFDINQSWFRAEFNYVPNNKHTISYGATAIYYTLHPGYYSPDGSESKVVNTVVAAEQGLESALYLDDQYTISSKFSIDGGLRYSMFNYLGPHAIYNYVPGLPRQISTITDTTVYNKGKIIKTYGAPEIRLSGRYTLSESSSFKFSFNTLQQYIHMLSNTVAISPTDIWKLSDPHIKPQQGEQVSLGFYQNFKANTIETSVEVYYRWISNYLDYKSGAQLTLNPHIETDILTTKGKAYGVEFLLKKAAGRLNGWLSYTWSRTFLKQDDPLAGQLINNGKYYPASFDKPHNINFIGNFRFTHRYSVSTNITYSTGRPITLPLAVFTLGGSPGLYYSQRNQYRIPDYFRTDVSVIIDGNHRVNQPTHNFWTFGVYNLTARKNPYSVYFVQENGQVKGYQLSIFGTAIPFVTYTIKF</sequence>
<evidence type="ECO:0000256" key="2">
    <source>
        <dbReference type="ARBA" id="ARBA00022448"/>
    </source>
</evidence>
<evidence type="ECO:0000256" key="6">
    <source>
        <dbReference type="ARBA" id="ARBA00023237"/>
    </source>
</evidence>
<dbReference type="Gene3D" id="2.170.130.10">
    <property type="entry name" value="TonB-dependent receptor, plug domain"/>
    <property type="match status" value="1"/>
</dbReference>
<dbReference type="SUPFAM" id="SSF56935">
    <property type="entry name" value="Porins"/>
    <property type="match status" value="1"/>
</dbReference>
<reference evidence="9" key="1">
    <citation type="journal article" date="2014" name="Int. J. Syst. Evol. Microbiol.">
        <title>Complete genome sequence of Corynebacterium casei LMG S-19264T (=DSM 44701T), isolated from a smear-ripened cheese.</title>
        <authorList>
            <consortium name="US DOE Joint Genome Institute (JGI-PGF)"/>
            <person name="Walter F."/>
            <person name="Albersmeier A."/>
            <person name="Kalinowski J."/>
            <person name="Ruckert C."/>
        </authorList>
    </citation>
    <scope>NUCLEOTIDE SEQUENCE</scope>
    <source>
        <strain evidence="9">CGMCC 1.15448</strain>
    </source>
</reference>
<evidence type="ECO:0000256" key="4">
    <source>
        <dbReference type="ARBA" id="ARBA00022692"/>
    </source>
</evidence>
<evidence type="ECO:0000259" key="8">
    <source>
        <dbReference type="Pfam" id="PF07715"/>
    </source>
</evidence>
<dbReference type="Gene3D" id="2.40.170.20">
    <property type="entry name" value="TonB-dependent receptor, beta-barrel domain"/>
    <property type="match status" value="1"/>
</dbReference>
<keyword evidence="10" id="KW-1185">Reference proteome</keyword>
<gene>
    <name evidence="9" type="ORF">GCM10011511_57540</name>
</gene>
<dbReference type="InterPro" id="IPR039426">
    <property type="entry name" value="TonB-dep_rcpt-like"/>
</dbReference>
<keyword evidence="4 7" id="KW-0812">Transmembrane</keyword>
<dbReference type="Proteomes" id="UP000607559">
    <property type="component" value="Unassembled WGS sequence"/>
</dbReference>
<protein>
    <submittedName>
        <fullName evidence="9">TonB-dependent receptor</fullName>
    </submittedName>
</protein>
<dbReference type="InterPro" id="IPR008969">
    <property type="entry name" value="CarboxyPept-like_regulatory"/>
</dbReference>
<name>A0A8J2ULY5_9BACT</name>
<organism evidence="9 10">
    <name type="scientific">Puia dinghuensis</name>
    <dbReference type="NCBI Taxonomy" id="1792502"/>
    <lineage>
        <taxon>Bacteria</taxon>
        <taxon>Pseudomonadati</taxon>
        <taxon>Bacteroidota</taxon>
        <taxon>Chitinophagia</taxon>
        <taxon>Chitinophagales</taxon>
        <taxon>Chitinophagaceae</taxon>
        <taxon>Puia</taxon>
    </lineage>
</organism>
<keyword evidence="5 7" id="KW-0472">Membrane</keyword>
<keyword evidence="9" id="KW-0675">Receptor</keyword>
<evidence type="ECO:0000256" key="7">
    <source>
        <dbReference type="PROSITE-ProRule" id="PRU01360"/>
    </source>
</evidence>
<evidence type="ECO:0000256" key="3">
    <source>
        <dbReference type="ARBA" id="ARBA00022452"/>
    </source>
</evidence>
<dbReference type="InterPro" id="IPR037066">
    <property type="entry name" value="Plug_dom_sf"/>
</dbReference>
<dbReference type="RefSeq" id="WP_188938278.1">
    <property type="nucleotide sequence ID" value="NZ_BMJC01000009.1"/>
</dbReference>
<dbReference type="Pfam" id="PF07715">
    <property type="entry name" value="Plug"/>
    <property type="match status" value="1"/>
</dbReference>
<dbReference type="PROSITE" id="PS52016">
    <property type="entry name" value="TONB_DEPENDENT_REC_3"/>
    <property type="match status" value="1"/>
</dbReference>
<dbReference type="GO" id="GO:0009279">
    <property type="term" value="C:cell outer membrane"/>
    <property type="evidence" value="ECO:0007669"/>
    <property type="project" value="UniProtKB-SubCell"/>
</dbReference>
<comment type="similarity">
    <text evidence="7">Belongs to the TonB-dependent receptor family.</text>
</comment>
<dbReference type="InterPro" id="IPR012910">
    <property type="entry name" value="Plug_dom"/>
</dbReference>
<comment type="caution">
    <text evidence="9">The sequence shown here is derived from an EMBL/GenBank/DDBJ whole genome shotgun (WGS) entry which is preliminary data.</text>
</comment>
<dbReference type="EMBL" id="BMJC01000009">
    <property type="protein sequence ID" value="GGB26075.1"/>
    <property type="molecule type" value="Genomic_DNA"/>
</dbReference>
<dbReference type="AlphaFoldDB" id="A0A8J2ULY5"/>
<reference evidence="9" key="2">
    <citation type="submission" date="2020-09" db="EMBL/GenBank/DDBJ databases">
        <authorList>
            <person name="Sun Q."/>
            <person name="Zhou Y."/>
        </authorList>
    </citation>
    <scope>NUCLEOTIDE SEQUENCE</scope>
    <source>
        <strain evidence="9">CGMCC 1.15448</strain>
    </source>
</reference>
<evidence type="ECO:0000256" key="5">
    <source>
        <dbReference type="ARBA" id="ARBA00023136"/>
    </source>
</evidence>
<comment type="subcellular location">
    <subcellularLocation>
        <location evidence="1 7">Cell outer membrane</location>
        <topology evidence="1 7">Multi-pass membrane protein</topology>
    </subcellularLocation>
</comment>
<accession>A0A8J2ULY5</accession>
<dbReference type="InterPro" id="IPR036942">
    <property type="entry name" value="Beta-barrel_TonB_sf"/>
</dbReference>
<keyword evidence="2 7" id="KW-0813">Transport</keyword>
<evidence type="ECO:0000313" key="9">
    <source>
        <dbReference type="EMBL" id="GGB26075.1"/>
    </source>
</evidence>
<keyword evidence="6 7" id="KW-0998">Cell outer membrane</keyword>
<proteinExistence type="inferred from homology"/>
<dbReference type="Pfam" id="PF13715">
    <property type="entry name" value="CarbopepD_reg_2"/>
    <property type="match status" value="1"/>
</dbReference>
<dbReference type="Gene3D" id="2.60.40.1120">
    <property type="entry name" value="Carboxypeptidase-like, regulatory domain"/>
    <property type="match status" value="1"/>
</dbReference>
<feature type="domain" description="TonB-dependent receptor plug" evidence="8">
    <location>
        <begin position="279"/>
        <end position="357"/>
    </location>
</feature>
<evidence type="ECO:0000313" key="10">
    <source>
        <dbReference type="Proteomes" id="UP000607559"/>
    </source>
</evidence>
<evidence type="ECO:0000256" key="1">
    <source>
        <dbReference type="ARBA" id="ARBA00004571"/>
    </source>
</evidence>
<dbReference type="SUPFAM" id="SSF49464">
    <property type="entry name" value="Carboxypeptidase regulatory domain-like"/>
    <property type="match status" value="1"/>
</dbReference>